<dbReference type="SMART" id="SM00487">
    <property type="entry name" value="DEXDc"/>
    <property type="match status" value="1"/>
</dbReference>
<evidence type="ECO:0000313" key="4">
    <source>
        <dbReference type="Proteomes" id="UP000271624"/>
    </source>
</evidence>
<dbReference type="InterPro" id="IPR014001">
    <property type="entry name" value="Helicase_ATP-bd"/>
</dbReference>
<keyword evidence="4" id="KW-1185">Reference proteome</keyword>
<dbReference type="RefSeq" id="WP_127084467.1">
    <property type="nucleotide sequence ID" value="NZ_RSCL01000017.1"/>
</dbReference>
<dbReference type="OrthoDB" id="9802848at2"/>
<proteinExistence type="predicted"/>
<dbReference type="GO" id="GO:0005524">
    <property type="term" value="F:ATP binding"/>
    <property type="evidence" value="ECO:0007669"/>
    <property type="project" value="InterPro"/>
</dbReference>
<dbReference type="PROSITE" id="PS51192">
    <property type="entry name" value="HELICASE_ATP_BIND_1"/>
    <property type="match status" value="1"/>
</dbReference>
<dbReference type="EMBL" id="RSCL01000017">
    <property type="protein sequence ID" value="RUT02206.1"/>
    <property type="molecule type" value="Genomic_DNA"/>
</dbReference>
<evidence type="ECO:0000313" key="3">
    <source>
        <dbReference type="EMBL" id="RUT02206.1"/>
    </source>
</evidence>
<dbReference type="GO" id="GO:0000403">
    <property type="term" value="F:Y-form DNA binding"/>
    <property type="evidence" value="ECO:0007669"/>
    <property type="project" value="TreeGrafter"/>
</dbReference>
<dbReference type="SMART" id="SM00490">
    <property type="entry name" value="HELICc"/>
    <property type="match status" value="1"/>
</dbReference>
<dbReference type="PANTHER" id="PTHR47396:SF1">
    <property type="entry name" value="ATP-DEPENDENT HELICASE IRC3-RELATED"/>
    <property type="match status" value="1"/>
</dbReference>
<organism evidence="3 4">
    <name type="scientific">Dulcicalothrix desertica PCC 7102</name>
    <dbReference type="NCBI Taxonomy" id="232991"/>
    <lineage>
        <taxon>Bacteria</taxon>
        <taxon>Bacillati</taxon>
        <taxon>Cyanobacteriota</taxon>
        <taxon>Cyanophyceae</taxon>
        <taxon>Nostocales</taxon>
        <taxon>Calotrichaceae</taxon>
        <taxon>Dulcicalothrix</taxon>
    </lineage>
</organism>
<dbReference type="GO" id="GO:0036121">
    <property type="term" value="F:double-stranded DNA helicase activity"/>
    <property type="evidence" value="ECO:0007669"/>
    <property type="project" value="TreeGrafter"/>
</dbReference>
<dbReference type="Pfam" id="PF00271">
    <property type="entry name" value="Helicase_C"/>
    <property type="match status" value="1"/>
</dbReference>
<dbReference type="PANTHER" id="PTHR47396">
    <property type="entry name" value="TYPE I RESTRICTION ENZYME ECOKI R PROTEIN"/>
    <property type="match status" value="1"/>
</dbReference>
<dbReference type="Gene3D" id="3.40.50.300">
    <property type="entry name" value="P-loop containing nucleotide triphosphate hydrolases"/>
    <property type="match status" value="2"/>
</dbReference>
<dbReference type="InterPro" id="IPR050742">
    <property type="entry name" value="Helicase_Restrict-Modif_Enz"/>
</dbReference>
<dbReference type="AlphaFoldDB" id="A0A433V7V6"/>
<reference evidence="3" key="1">
    <citation type="submission" date="2018-12" db="EMBL/GenBank/DDBJ databases">
        <authorList>
            <person name="Will S."/>
            <person name="Neumann-Schaal M."/>
            <person name="Henke P."/>
        </authorList>
    </citation>
    <scope>NUCLEOTIDE SEQUENCE</scope>
    <source>
        <strain evidence="3">PCC 7102</strain>
    </source>
</reference>
<reference evidence="3" key="2">
    <citation type="journal article" date="2019" name="Genome Biol. Evol.">
        <title>Day and night: Metabolic profiles and evolutionary relationships of six axenic non-marine cyanobacteria.</title>
        <authorList>
            <person name="Will S.E."/>
            <person name="Henke P."/>
            <person name="Boedeker C."/>
            <person name="Huang S."/>
            <person name="Brinkmann H."/>
            <person name="Rohde M."/>
            <person name="Jarek M."/>
            <person name="Friedl T."/>
            <person name="Seufert S."/>
            <person name="Schumacher M."/>
            <person name="Overmann J."/>
            <person name="Neumann-Schaal M."/>
            <person name="Petersen J."/>
        </authorList>
    </citation>
    <scope>NUCLEOTIDE SEQUENCE [LARGE SCALE GENOMIC DNA]</scope>
    <source>
        <strain evidence="3">PCC 7102</strain>
    </source>
</reference>
<dbReference type="Proteomes" id="UP000271624">
    <property type="component" value="Unassembled WGS sequence"/>
</dbReference>
<dbReference type="InterPro" id="IPR001650">
    <property type="entry name" value="Helicase_C-like"/>
</dbReference>
<protein>
    <recommendedName>
        <fullName evidence="5">DEAD/DEAH box helicase</fullName>
    </recommendedName>
</protein>
<feature type="domain" description="Helicase C-terminal" evidence="2">
    <location>
        <begin position="214"/>
        <end position="359"/>
    </location>
</feature>
<accession>A0A433V7V6</accession>
<dbReference type="GO" id="GO:0061749">
    <property type="term" value="F:forked DNA-dependent helicase activity"/>
    <property type="evidence" value="ECO:0007669"/>
    <property type="project" value="TreeGrafter"/>
</dbReference>
<dbReference type="Pfam" id="PF04851">
    <property type="entry name" value="ResIII"/>
    <property type="match status" value="1"/>
</dbReference>
<sequence length="632" mass="71820">MLVLRDYQEELVSKTLGAWSGGTRKVLLQLSTGGGKTVIFAAIASQFARHQEGVLVIAHREELILQAASKLESVTSQAPGIIKAGYKPTDSLIQVGSIQTLARRKNYPGAGLVIIDEAHHASANSYRKLIEAYPNALILGVTATPRREDGYGLRDVFDELICSISTKELIAFGYLTDYRLIAGFKYSKHKVPKKRDFTKKELSEVAQDYKPEEVLKQWNNFGDNKKTIIFAVDVAHSKSITTRFCMNSIACEHIDGETPQDERKEILDRFRKGATQVISNCAILTEGFDCPDSEVVIIARPTTSVTLWLQMIGRVLRPYPGKTHAVIIDMTDNWYRLGRPCDHREWSLEPVTCDPDTMGARCCSSCHHVFKPMPALIRTFEIFNTKQCEFVTTYEADCANCGKPLRWVLEEGRVVEGGGTPMIASCEGAEWLEVPASVRPAVLRPIVENKKRKYRGNKTYTEKVQAIKYWIEENIDVNLDEIKYALTLMDLKASQPFVLSNVFASIANKIRTSSDWDDVVQYMSSRSDDLKKAVWEKFSIEEKQKLTRWKNRYTEELAVWGSEENLRVIQKDLEACEKFEMFEELWQIYNKTAIRDASKRITGEKGADVQRWISRMDYLRELNSINKNGVFS</sequence>
<evidence type="ECO:0000259" key="2">
    <source>
        <dbReference type="PROSITE" id="PS51194"/>
    </source>
</evidence>
<dbReference type="InterPro" id="IPR006935">
    <property type="entry name" value="Helicase/UvrB_N"/>
</dbReference>
<evidence type="ECO:0008006" key="5">
    <source>
        <dbReference type="Google" id="ProtNLM"/>
    </source>
</evidence>
<gene>
    <name evidence="3" type="ORF">DSM106972_062810</name>
</gene>
<comment type="caution">
    <text evidence="3">The sequence shown here is derived from an EMBL/GenBank/DDBJ whole genome shotgun (WGS) entry which is preliminary data.</text>
</comment>
<dbReference type="SUPFAM" id="SSF52540">
    <property type="entry name" value="P-loop containing nucleoside triphosphate hydrolases"/>
    <property type="match status" value="1"/>
</dbReference>
<name>A0A433V7V6_9CYAN</name>
<evidence type="ECO:0000259" key="1">
    <source>
        <dbReference type="PROSITE" id="PS51192"/>
    </source>
</evidence>
<feature type="domain" description="Helicase ATP-binding" evidence="1">
    <location>
        <begin position="17"/>
        <end position="163"/>
    </location>
</feature>
<dbReference type="InterPro" id="IPR027417">
    <property type="entry name" value="P-loop_NTPase"/>
</dbReference>
<dbReference type="GO" id="GO:0016787">
    <property type="term" value="F:hydrolase activity"/>
    <property type="evidence" value="ECO:0007669"/>
    <property type="project" value="InterPro"/>
</dbReference>
<dbReference type="PROSITE" id="PS51194">
    <property type="entry name" value="HELICASE_CTER"/>
    <property type="match status" value="1"/>
</dbReference>